<proteinExistence type="inferred from homology"/>
<evidence type="ECO:0000256" key="9">
    <source>
        <dbReference type="PIRSR" id="PIRSR000138-2"/>
    </source>
</evidence>
<dbReference type="GO" id="GO:0016491">
    <property type="term" value="F:oxidoreductase activity"/>
    <property type="evidence" value="ECO:0007669"/>
    <property type="project" value="UniProtKB-KW"/>
</dbReference>
<comment type="similarity">
    <text evidence="5">Belongs to the FMN-dependent alpha-hydroxy acid dehydrogenase family.</text>
</comment>
<feature type="binding site" evidence="9">
    <location>
        <begin position="269"/>
        <end position="270"/>
    </location>
    <ligand>
        <name>FMN</name>
        <dbReference type="ChEBI" id="CHEBI:58210"/>
    </ligand>
</feature>
<evidence type="ECO:0000259" key="10">
    <source>
        <dbReference type="PROSITE" id="PS51349"/>
    </source>
</evidence>
<dbReference type="PIRSF" id="PIRSF000138">
    <property type="entry name" value="Al-hdrx_acd_dh"/>
    <property type="match status" value="1"/>
</dbReference>
<evidence type="ECO:0000256" key="4">
    <source>
        <dbReference type="ARBA" id="ARBA00023002"/>
    </source>
</evidence>
<dbReference type="Gene3D" id="3.20.20.70">
    <property type="entry name" value="Aldolase class I"/>
    <property type="match status" value="1"/>
</dbReference>
<evidence type="ECO:0000313" key="12">
    <source>
        <dbReference type="Proteomes" id="UP000198847"/>
    </source>
</evidence>
<comment type="cofactor">
    <cofactor evidence="1">
        <name>FMN</name>
        <dbReference type="ChEBI" id="CHEBI:58210"/>
    </cofactor>
</comment>
<accession>A0A1H8WAH2</accession>
<dbReference type="InterPro" id="IPR013785">
    <property type="entry name" value="Aldolase_TIM"/>
</dbReference>
<dbReference type="PROSITE" id="PS51349">
    <property type="entry name" value="FMN_HYDROXY_ACID_DH_2"/>
    <property type="match status" value="1"/>
</dbReference>
<feature type="binding site" evidence="9">
    <location>
        <position position="215"/>
    </location>
    <ligand>
        <name>glyoxylate</name>
        <dbReference type="ChEBI" id="CHEBI:36655"/>
    </ligand>
</feature>
<dbReference type="InterPro" id="IPR037396">
    <property type="entry name" value="FMN_HAD"/>
</dbReference>
<dbReference type="Pfam" id="PF01070">
    <property type="entry name" value="FMN_dh"/>
    <property type="match status" value="2"/>
</dbReference>
<dbReference type="GO" id="GO:0016853">
    <property type="term" value="F:isomerase activity"/>
    <property type="evidence" value="ECO:0007669"/>
    <property type="project" value="UniProtKB-KW"/>
</dbReference>
<dbReference type="PANTHER" id="PTHR10578">
    <property type="entry name" value="S -2-HYDROXY-ACID OXIDASE-RELATED"/>
    <property type="match status" value="1"/>
</dbReference>
<evidence type="ECO:0000256" key="6">
    <source>
        <dbReference type="ARBA" id="ARBA00029513"/>
    </source>
</evidence>
<evidence type="ECO:0000256" key="5">
    <source>
        <dbReference type="ARBA" id="ARBA00024042"/>
    </source>
</evidence>
<evidence type="ECO:0000256" key="1">
    <source>
        <dbReference type="ARBA" id="ARBA00001917"/>
    </source>
</evidence>
<dbReference type="AlphaFoldDB" id="A0A1H8WAH2"/>
<evidence type="ECO:0000256" key="8">
    <source>
        <dbReference type="PIRSR" id="PIRSR000138-1"/>
    </source>
</evidence>
<dbReference type="RefSeq" id="WP_218140673.1">
    <property type="nucleotide sequence ID" value="NZ_FODY01000015.1"/>
</dbReference>
<keyword evidence="2 9" id="KW-0285">Flavoprotein</keyword>
<feature type="domain" description="FMN hydroxy acid dehydrogenase" evidence="10">
    <location>
        <begin position="1"/>
        <end position="318"/>
    </location>
</feature>
<organism evidence="11 12">
    <name type="scientific">Propionispora vibrioides</name>
    <dbReference type="NCBI Taxonomy" id="112903"/>
    <lineage>
        <taxon>Bacteria</taxon>
        <taxon>Bacillati</taxon>
        <taxon>Bacillota</taxon>
        <taxon>Negativicutes</taxon>
        <taxon>Selenomonadales</taxon>
        <taxon>Sporomusaceae</taxon>
        <taxon>Propionispora</taxon>
    </lineage>
</organism>
<dbReference type="InterPro" id="IPR000262">
    <property type="entry name" value="FMN-dep_DH"/>
</dbReference>
<feature type="binding site" evidence="9">
    <location>
        <position position="213"/>
    </location>
    <ligand>
        <name>FMN</name>
        <dbReference type="ChEBI" id="CHEBI:58210"/>
    </ligand>
</feature>
<sequence length="318" mass="33472">MIGKLLAEGAGKLKELGLGNLKENGAETGSSSRITHQYIDSLTIEIRAIDSVEAATQMSLFGDVFDTPVMTAALSGLGAICPNPMVEVAKGAKAAGAVMWVGIGEGEELKAIIETGARTVKIVKPYRDKDLIFAKLAEAEKYGAFAVGMDTIFGFGGKSKDSLIRPDLMSPKTLADIQSFVKATKLPFILKGILSEQDAYKALEAGASAIVVSHHGGNIIDYAVPPLKILPLIAKVVDGKIPIFVDGGIERGVDVFKALALGANGVLIGRSVMAGLAANGSEGVRKLIAGTNEELRRVMSLTNCAKLDKINSELIWHL</sequence>
<dbReference type="STRING" id="112903.SAMN04490178_1158"/>
<dbReference type="GO" id="GO:0010181">
    <property type="term" value="F:FMN binding"/>
    <property type="evidence" value="ECO:0007669"/>
    <property type="project" value="InterPro"/>
</dbReference>
<keyword evidence="12" id="KW-1185">Reference proteome</keyword>
<reference evidence="11 12" key="1">
    <citation type="submission" date="2016-10" db="EMBL/GenBank/DDBJ databases">
        <authorList>
            <person name="de Groot N.N."/>
        </authorList>
    </citation>
    <scope>NUCLEOTIDE SEQUENCE [LARGE SCALE GENOMIC DNA]</scope>
    <source>
        <strain evidence="11 12">DSM 13305</strain>
    </source>
</reference>
<feature type="binding site" evidence="9">
    <location>
        <position position="191"/>
    </location>
    <ligand>
        <name>FMN</name>
        <dbReference type="ChEBI" id="CHEBI:58210"/>
    </ligand>
</feature>
<evidence type="ECO:0000313" key="11">
    <source>
        <dbReference type="EMBL" id="SEP24655.1"/>
    </source>
</evidence>
<protein>
    <recommendedName>
        <fullName evidence="6">L-lactate oxidase</fullName>
    </recommendedName>
</protein>
<keyword evidence="3 9" id="KW-0288">FMN</keyword>
<evidence type="ECO:0000256" key="2">
    <source>
        <dbReference type="ARBA" id="ARBA00022630"/>
    </source>
</evidence>
<dbReference type="SUPFAM" id="SSF51395">
    <property type="entry name" value="FMN-linked oxidoreductases"/>
    <property type="match status" value="1"/>
</dbReference>
<dbReference type="InterPro" id="IPR012133">
    <property type="entry name" value="Alpha-hydoxy_acid_DH_FMN"/>
</dbReference>
<feature type="active site" description="Proton acceptor" evidence="8">
    <location>
        <position position="215"/>
    </location>
</feature>
<comment type="catalytic activity">
    <reaction evidence="7">
        <text>(S)-lactate + O2 = pyruvate + H2O2</text>
        <dbReference type="Rhea" id="RHEA:55868"/>
        <dbReference type="ChEBI" id="CHEBI:15361"/>
        <dbReference type="ChEBI" id="CHEBI:15379"/>
        <dbReference type="ChEBI" id="CHEBI:16240"/>
        <dbReference type="ChEBI" id="CHEBI:16651"/>
    </reaction>
    <physiologicalReaction direction="left-to-right" evidence="7">
        <dbReference type="Rhea" id="RHEA:55869"/>
    </physiologicalReaction>
</comment>
<name>A0A1H8WAH2_9FIRM</name>
<keyword evidence="11" id="KW-0413">Isomerase</keyword>
<evidence type="ECO:0000256" key="3">
    <source>
        <dbReference type="ARBA" id="ARBA00022643"/>
    </source>
</evidence>
<evidence type="ECO:0000256" key="7">
    <source>
        <dbReference type="ARBA" id="ARBA00048754"/>
    </source>
</evidence>
<dbReference type="PANTHER" id="PTHR10578:SF107">
    <property type="entry name" value="2-HYDROXYACID OXIDASE 1"/>
    <property type="match status" value="1"/>
</dbReference>
<gene>
    <name evidence="11" type="ORF">SAMN04490178_1158</name>
</gene>
<dbReference type="EMBL" id="FODY01000015">
    <property type="protein sequence ID" value="SEP24655.1"/>
    <property type="molecule type" value="Genomic_DNA"/>
</dbReference>
<keyword evidence="4" id="KW-0560">Oxidoreductase</keyword>
<dbReference type="Proteomes" id="UP000198847">
    <property type="component" value="Unassembled WGS sequence"/>
</dbReference>